<evidence type="ECO:0000313" key="2">
    <source>
        <dbReference type="EMBL" id="GFR22965.1"/>
    </source>
</evidence>
<organism evidence="2 3">
    <name type="scientific">Trichonephila clavata</name>
    <name type="common">Joro spider</name>
    <name type="synonym">Nephila clavata</name>
    <dbReference type="NCBI Taxonomy" id="2740835"/>
    <lineage>
        <taxon>Eukaryota</taxon>
        <taxon>Metazoa</taxon>
        <taxon>Ecdysozoa</taxon>
        <taxon>Arthropoda</taxon>
        <taxon>Chelicerata</taxon>
        <taxon>Arachnida</taxon>
        <taxon>Araneae</taxon>
        <taxon>Araneomorphae</taxon>
        <taxon>Entelegynae</taxon>
        <taxon>Araneoidea</taxon>
        <taxon>Nephilidae</taxon>
        <taxon>Trichonephila</taxon>
    </lineage>
</organism>
<dbReference type="InterPro" id="IPR029060">
    <property type="entry name" value="PIN-like_dom_sf"/>
</dbReference>
<reference evidence="2" key="1">
    <citation type="submission" date="2020-07" db="EMBL/GenBank/DDBJ databases">
        <title>Multicomponent nature underlies the extraordinary mechanical properties of spider dragline silk.</title>
        <authorList>
            <person name="Kono N."/>
            <person name="Nakamura H."/>
            <person name="Mori M."/>
            <person name="Yoshida Y."/>
            <person name="Ohtoshi R."/>
            <person name="Malay A.D."/>
            <person name="Moran D.A.P."/>
            <person name="Tomita M."/>
            <person name="Numata K."/>
            <person name="Arakawa K."/>
        </authorList>
    </citation>
    <scope>NUCLEOTIDE SEQUENCE</scope>
</reference>
<dbReference type="PANTHER" id="PTHR15976:SF17">
    <property type="entry name" value="CONSTITUTIVE COACTIVATOR OF PEROXISOME PROLIFERATOR-ACTIVATED RECEPTOR GAMMA"/>
    <property type="match status" value="1"/>
</dbReference>
<sequence length="372" mass="43360">MGVKYLASYFENCYDAFKNVSIREMADRHRRIHDSQPVIIVDGSNVVSWLYAKKQFSQESIYGGQWLQFVTVLKNFQREFEEIGVKLVFIFDGTICASKRQTWIQRINEKAKNITFLFDLLLQDNEKAIHKCKNLPIALRILSRVALIELNVEIHQTNKEVDPDNFIAEYANINVDVFAILSSDSDFIMYDTKPLLSLYHLNSESMQTRLYDRKCFAERYLGIQVKQLPLFACLMGNDTVPFEDLEPFHEKILGRNSFLLMNSWEKKRTMVIQKICNLIRFKKWTGDFTQREELENISEQVFHHKNKANLFRVGLKAYAINSFVPLLSISSNIDSKLVEKINEKHYNGSSVCIYNLFCKNEYGSAEVSYSVI</sequence>
<dbReference type="InterPro" id="IPR026784">
    <property type="entry name" value="Coact_PPARg"/>
</dbReference>
<dbReference type="EMBL" id="BMAO01008384">
    <property type="protein sequence ID" value="GFR22965.1"/>
    <property type="molecule type" value="Genomic_DNA"/>
</dbReference>
<proteinExistence type="inferred from homology"/>
<dbReference type="Gene3D" id="3.40.50.1010">
    <property type="entry name" value="5'-nuclease"/>
    <property type="match status" value="1"/>
</dbReference>
<dbReference type="SUPFAM" id="SSF88723">
    <property type="entry name" value="PIN domain-like"/>
    <property type="match status" value="1"/>
</dbReference>
<dbReference type="PANTHER" id="PTHR15976">
    <property type="entry name" value="CONSTITUTIVE COACTIVATOR OF PEROXISOME PROLIFERATOR-ACTIVATED RECEPTOR GAMMA"/>
    <property type="match status" value="1"/>
</dbReference>
<comment type="similarity">
    <text evidence="1">Belongs to the constitutive coactivator of PPAR-gamma family.</text>
</comment>
<keyword evidence="2" id="KW-0675">Receptor</keyword>
<evidence type="ECO:0000256" key="1">
    <source>
        <dbReference type="ARBA" id="ARBA00009495"/>
    </source>
</evidence>
<accession>A0A8X6J701</accession>
<evidence type="ECO:0000313" key="3">
    <source>
        <dbReference type="Proteomes" id="UP000887116"/>
    </source>
</evidence>
<dbReference type="OrthoDB" id="6354174at2759"/>
<name>A0A8X6J701_TRICU</name>
<dbReference type="Proteomes" id="UP000887116">
    <property type="component" value="Unassembled WGS sequence"/>
</dbReference>
<protein>
    <submittedName>
        <fullName evidence="2">Constitutive coactivator of peroxisome proliferator-activated receptor gamma</fullName>
    </submittedName>
</protein>
<dbReference type="AlphaFoldDB" id="A0A8X6J701"/>
<keyword evidence="3" id="KW-1185">Reference proteome</keyword>
<comment type="caution">
    <text evidence="2">The sequence shown here is derived from an EMBL/GenBank/DDBJ whole genome shotgun (WGS) entry which is preliminary data.</text>
</comment>
<dbReference type="GO" id="GO:0005634">
    <property type="term" value="C:nucleus"/>
    <property type="evidence" value="ECO:0007669"/>
    <property type="project" value="TreeGrafter"/>
</dbReference>
<gene>
    <name evidence="2" type="primary">Fam120b</name>
    <name evidence="2" type="ORF">TNCT_200921</name>
</gene>